<feature type="compositionally biased region" description="Low complexity" evidence="3">
    <location>
        <begin position="517"/>
        <end position="535"/>
    </location>
</feature>
<evidence type="ECO:0000259" key="4">
    <source>
        <dbReference type="PROSITE" id="PS01031"/>
    </source>
</evidence>
<evidence type="ECO:0000256" key="1">
    <source>
        <dbReference type="PROSITE-ProRule" id="PRU00285"/>
    </source>
</evidence>
<feature type="compositionally biased region" description="Basic and acidic residues" evidence="3">
    <location>
        <begin position="577"/>
        <end position="624"/>
    </location>
</feature>
<evidence type="ECO:0000313" key="6">
    <source>
        <dbReference type="Proteomes" id="UP001286313"/>
    </source>
</evidence>
<feature type="compositionally biased region" description="Low complexity" evidence="3">
    <location>
        <begin position="752"/>
        <end position="764"/>
    </location>
</feature>
<dbReference type="GO" id="GO:0009408">
    <property type="term" value="P:response to heat"/>
    <property type="evidence" value="ECO:0007669"/>
    <property type="project" value="TreeGrafter"/>
</dbReference>
<feature type="compositionally biased region" description="Low complexity" evidence="3">
    <location>
        <begin position="648"/>
        <end position="668"/>
    </location>
</feature>
<organism evidence="5 6">
    <name type="scientific">Petrolisthes cinctipes</name>
    <name type="common">Flat porcelain crab</name>
    <dbReference type="NCBI Taxonomy" id="88211"/>
    <lineage>
        <taxon>Eukaryota</taxon>
        <taxon>Metazoa</taxon>
        <taxon>Ecdysozoa</taxon>
        <taxon>Arthropoda</taxon>
        <taxon>Crustacea</taxon>
        <taxon>Multicrustacea</taxon>
        <taxon>Malacostraca</taxon>
        <taxon>Eumalacostraca</taxon>
        <taxon>Eucarida</taxon>
        <taxon>Decapoda</taxon>
        <taxon>Pleocyemata</taxon>
        <taxon>Anomura</taxon>
        <taxon>Galatheoidea</taxon>
        <taxon>Porcellanidae</taxon>
        <taxon>Petrolisthes</taxon>
    </lineage>
</organism>
<evidence type="ECO:0000256" key="2">
    <source>
        <dbReference type="RuleBase" id="RU003616"/>
    </source>
</evidence>
<dbReference type="InterPro" id="IPR002068">
    <property type="entry name" value="A-crystallin/Hsp20_dom"/>
</dbReference>
<gene>
    <name evidence="5" type="ORF">Pcinc_005031</name>
</gene>
<dbReference type="GO" id="GO:0042026">
    <property type="term" value="P:protein refolding"/>
    <property type="evidence" value="ECO:0007669"/>
    <property type="project" value="TreeGrafter"/>
</dbReference>
<feature type="compositionally biased region" description="Polar residues" evidence="3">
    <location>
        <begin position="552"/>
        <end position="561"/>
    </location>
</feature>
<evidence type="ECO:0000313" key="5">
    <source>
        <dbReference type="EMBL" id="KAK3891052.1"/>
    </source>
</evidence>
<feature type="region of interest" description="Disordered" evidence="3">
    <location>
        <begin position="291"/>
        <end position="320"/>
    </location>
</feature>
<dbReference type="AlphaFoldDB" id="A0AAE1L0Y1"/>
<dbReference type="SUPFAM" id="SSF49764">
    <property type="entry name" value="HSP20-like chaperones"/>
    <property type="match status" value="1"/>
</dbReference>
<dbReference type="InterPro" id="IPR001436">
    <property type="entry name" value="Alpha-crystallin/sHSP_animal"/>
</dbReference>
<dbReference type="InterPro" id="IPR008978">
    <property type="entry name" value="HSP20-like_chaperone"/>
</dbReference>
<feature type="compositionally biased region" description="Low complexity" evidence="3">
    <location>
        <begin position="298"/>
        <end position="314"/>
    </location>
</feature>
<feature type="compositionally biased region" description="Pro residues" evidence="3">
    <location>
        <begin position="422"/>
        <end position="471"/>
    </location>
</feature>
<feature type="compositionally biased region" description="Low complexity" evidence="3">
    <location>
        <begin position="783"/>
        <end position="808"/>
    </location>
</feature>
<evidence type="ECO:0000256" key="3">
    <source>
        <dbReference type="SAM" id="MobiDB-lite"/>
    </source>
</evidence>
<dbReference type="GO" id="GO:0005737">
    <property type="term" value="C:cytoplasm"/>
    <property type="evidence" value="ECO:0007669"/>
    <property type="project" value="TreeGrafter"/>
</dbReference>
<feature type="compositionally biased region" description="Low complexity" evidence="3">
    <location>
        <begin position="387"/>
        <end position="421"/>
    </location>
</feature>
<feature type="domain" description="SHSP" evidence="4">
    <location>
        <begin position="118"/>
        <end position="227"/>
    </location>
</feature>
<dbReference type="PRINTS" id="PR00299">
    <property type="entry name" value="ACRYSTALLIN"/>
</dbReference>
<dbReference type="GO" id="GO:0005634">
    <property type="term" value="C:nucleus"/>
    <property type="evidence" value="ECO:0007669"/>
    <property type="project" value="TreeGrafter"/>
</dbReference>
<feature type="region of interest" description="Disordered" evidence="3">
    <location>
        <begin position="731"/>
        <end position="808"/>
    </location>
</feature>
<feature type="compositionally biased region" description="Low complexity" evidence="3">
    <location>
        <begin position="224"/>
        <end position="263"/>
    </location>
</feature>
<feature type="compositionally biased region" description="Low complexity" evidence="3">
    <location>
        <begin position="337"/>
        <end position="380"/>
    </location>
</feature>
<accession>A0AAE1L0Y1</accession>
<dbReference type="CDD" id="cd06526">
    <property type="entry name" value="metazoan_ACD"/>
    <property type="match status" value="1"/>
</dbReference>
<comment type="caution">
    <text evidence="5">The sequence shown here is derived from an EMBL/GenBank/DDBJ whole genome shotgun (WGS) entry which is preliminary data.</text>
</comment>
<dbReference type="EMBL" id="JAWQEG010000373">
    <property type="protein sequence ID" value="KAK3891052.1"/>
    <property type="molecule type" value="Genomic_DNA"/>
</dbReference>
<reference evidence="5" key="1">
    <citation type="submission" date="2023-10" db="EMBL/GenBank/DDBJ databases">
        <title>Genome assemblies of two species of porcelain crab, Petrolisthes cinctipes and Petrolisthes manimaculis (Anomura: Porcellanidae).</title>
        <authorList>
            <person name="Angst P."/>
        </authorList>
    </citation>
    <scope>NUCLEOTIDE SEQUENCE</scope>
    <source>
        <strain evidence="5">PB745_01</strain>
        <tissue evidence="5">Gill</tissue>
    </source>
</reference>
<protein>
    <recommendedName>
        <fullName evidence="4">SHSP domain-containing protein</fullName>
    </recommendedName>
</protein>
<dbReference type="Pfam" id="PF00011">
    <property type="entry name" value="HSP20"/>
    <property type="match status" value="1"/>
</dbReference>
<name>A0AAE1L0Y1_PETCI</name>
<feature type="region of interest" description="Disordered" evidence="3">
    <location>
        <begin position="215"/>
        <end position="275"/>
    </location>
</feature>
<dbReference type="Proteomes" id="UP001286313">
    <property type="component" value="Unassembled WGS sequence"/>
</dbReference>
<feature type="compositionally biased region" description="Low complexity" evidence="3">
    <location>
        <begin position="472"/>
        <end position="502"/>
    </location>
</feature>
<sequence length="808" mass="88364">MFLPCDYRNGALCCHCTDSLSLVGCSSSHSHTLVASHVTLQDPTTQGPSRMSTLGKSLKVVERERFFDDAFFREAWDDFERAMQSVLDKFDNTGLTVDAGSRTQCQDVYSKIRSNNIDEDLYASQAIQINEKDGKFQAVMDVKDFNPRELQVRAVDDRIVVEGSYQKVSEDGSSSSCKSFYREFALPAAADIDFVSTALSKDGILTIKAPKKEGCAVGDGVHPSGSSSSCNTSSSAQQSSSFSDSNSFKSSSSRTVVQSSSTNTENSGDGYDSLPKEMRDKLMFCDSGFGSTKTSTCSSPAPSEAGSESSRVSSTMEFDLSKKAPVRTEVAFNVSTPSQSSQPPTYQQQPSQQSKFQHPPSQQQLHQQPSSQYSQYQQQQQPPPQPQVYQQPQQQYHSTPQSQFQYQSPPQSPFQQPSQFQSPPPQSPFQSPPPQPPFQSPAPQPPFQSPPPQTQYQSPPPQTQYQSPPPQTQYQSPPQSPFQKQQPQSQFQQQPLQSNFQPQSPPFVSPQGAPEMFQQFSQFGGQGGQQSMAPAAPQPSKQPAPSVAVGSGKQSNINITEKNGRRVMTSQTSNVVQEKDGFMEHKETAAEITDKDSQAARREASSKMSRMEEDPKGKFKRSESADAAEVSESCVQHLPDGSVMSVKKNSSSTSSFKQSFSSSSDDPFFQPPSNFPSGFEDLKNLMGRGQNLMSQMSTDSMGSTLSGRSGFTDMSNFSHFSDTSSQFSDMPSFSNMSSFPTMGQMPSSRFNQQPTSQQQQQQQQFKTGPGGMGLEDFNSPGLSKSSNSFSSSSFSKSSFSSSFGDGNF</sequence>
<keyword evidence="6" id="KW-1185">Reference proteome</keyword>
<feature type="region of interest" description="Disordered" evidence="3">
    <location>
        <begin position="333"/>
        <end position="684"/>
    </location>
</feature>
<dbReference type="PROSITE" id="PS01031">
    <property type="entry name" value="SHSP"/>
    <property type="match status" value="1"/>
</dbReference>
<dbReference type="PANTHER" id="PTHR45640:SF26">
    <property type="entry name" value="RE23625P"/>
    <property type="match status" value="1"/>
</dbReference>
<comment type="similarity">
    <text evidence="1 2">Belongs to the small heat shock protein (HSP20) family.</text>
</comment>
<feature type="compositionally biased region" description="Polar residues" evidence="3">
    <location>
        <begin position="731"/>
        <end position="751"/>
    </location>
</feature>
<dbReference type="Gene3D" id="2.60.40.790">
    <property type="match status" value="1"/>
</dbReference>
<dbReference type="PANTHER" id="PTHR45640">
    <property type="entry name" value="HEAT SHOCK PROTEIN HSP-12.2-RELATED"/>
    <property type="match status" value="1"/>
</dbReference>
<dbReference type="GO" id="GO:0051082">
    <property type="term" value="F:unfolded protein binding"/>
    <property type="evidence" value="ECO:0007669"/>
    <property type="project" value="TreeGrafter"/>
</dbReference>
<proteinExistence type="inferred from homology"/>